<protein>
    <submittedName>
        <fullName evidence="2">Uncharacterized protein</fullName>
    </submittedName>
</protein>
<gene>
    <name evidence="2" type="ORF">K444DRAFT_620644</name>
</gene>
<dbReference type="RefSeq" id="XP_024728451.1">
    <property type="nucleotide sequence ID" value="XM_024881750.1"/>
</dbReference>
<dbReference type="AlphaFoldDB" id="A0A2J6SLB9"/>
<dbReference type="OrthoDB" id="5422628at2759"/>
<sequence length="174" mass="20542">MEQELKDVPEFHIPEKKRRSWWHFGKSKGGDDQNLRRERYPLPKIPAHWVPDSVSISQKRAHVLEMAKRTPKFPNPEIFEYYHTPREIEQIKVQRQWDDYATKRRAADAAVEERTKKKFENLIPEERNKAYKVLGINQTSGVFIRDEESGKVGEKRRRSSGTSLNDSGKRTRVV</sequence>
<dbReference type="InParanoid" id="A0A2J6SLB9"/>
<dbReference type="Proteomes" id="UP000235371">
    <property type="component" value="Unassembled WGS sequence"/>
</dbReference>
<dbReference type="GeneID" id="36589827"/>
<dbReference type="EMBL" id="KZ613912">
    <property type="protein sequence ID" value="PMD51547.1"/>
    <property type="molecule type" value="Genomic_DNA"/>
</dbReference>
<dbReference type="STRING" id="1095630.A0A2J6SLB9"/>
<keyword evidence="3" id="KW-1185">Reference proteome</keyword>
<evidence type="ECO:0000313" key="3">
    <source>
        <dbReference type="Proteomes" id="UP000235371"/>
    </source>
</evidence>
<evidence type="ECO:0000256" key="1">
    <source>
        <dbReference type="SAM" id="MobiDB-lite"/>
    </source>
</evidence>
<name>A0A2J6SLB9_9HELO</name>
<feature type="region of interest" description="Disordered" evidence="1">
    <location>
        <begin position="146"/>
        <end position="174"/>
    </location>
</feature>
<proteinExistence type="predicted"/>
<accession>A0A2J6SLB9</accession>
<evidence type="ECO:0000313" key="2">
    <source>
        <dbReference type="EMBL" id="PMD51547.1"/>
    </source>
</evidence>
<reference evidence="2 3" key="1">
    <citation type="submission" date="2016-04" db="EMBL/GenBank/DDBJ databases">
        <title>A degradative enzymes factory behind the ericoid mycorrhizal symbiosis.</title>
        <authorList>
            <consortium name="DOE Joint Genome Institute"/>
            <person name="Martino E."/>
            <person name="Morin E."/>
            <person name="Grelet G."/>
            <person name="Kuo A."/>
            <person name="Kohler A."/>
            <person name="Daghino S."/>
            <person name="Barry K."/>
            <person name="Choi C."/>
            <person name="Cichocki N."/>
            <person name="Clum A."/>
            <person name="Copeland A."/>
            <person name="Hainaut M."/>
            <person name="Haridas S."/>
            <person name="Labutti K."/>
            <person name="Lindquist E."/>
            <person name="Lipzen A."/>
            <person name="Khouja H.-R."/>
            <person name="Murat C."/>
            <person name="Ohm R."/>
            <person name="Olson A."/>
            <person name="Spatafora J."/>
            <person name="Veneault-Fourrey C."/>
            <person name="Henrissat B."/>
            <person name="Grigoriev I."/>
            <person name="Martin F."/>
            <person name="Perotto S."/>
        </authorList>
    </citation>
    <scope>NUCLEOTIDE SEQUENCE [LARGE SCALE GENOMIC DNA]</scope>
    <source>
        <strain evidence="2 3">E</strain>
    </source>
</reference>
<organism evidence="2 3">
    <name type="scientific">Hyaloscypha bicolor E</name>
    <dbReference type="NCBI Taxonomy" id="1095630"/>
    <lineage>
        <taxon>Eukaryota</taxon>
        <taxon>Fungi</taxon>
        <taxon>Dikarya</taxon>
        <taxon>Ascomycota</taxon>
        <taxon>Pezizomycotina</taxon>
        <taxon>Leotiomycetes</taxon>
        <taxon>Helotiales</taxon>
        <taxon>Hyaloscyphaceae</taxon>
        <taxon>Hyaloscypha</taxon>
        <taxon>Hyaloscypha bicolor</taxon>
    </lineage>
</organism>